<proteinExistence type="predicted"/>
<sequence length="74" mass="8373">MLFTEIQIGHPIRSQERAVVISNSVIAPRGACQQGLVGYSAPQRRVSPLVLHLLHHAHPQQVHVALLRRRHHRP</sequence>
<protein>
    <submittedName>
        <fullName evidence="1">Uncharacterized protein</fullName>
    </submittedName>
</protein>
<dbReference type="EMBL" id="GBRH01240250">
    <property type="protein sequence ID" value="JAD57645.1"/>
    <property type="molecule type" value="Transcribed_RNA"/>
</dbReference>
<organism evidence="1">
    <name type="scientific">Arundo donax</name>
    <name type="common">Giant reed</name>
    <name type="synonym">Donax arundinaceus</name>
    <dbReference type="NCBI Taxonomy" id="35708"/>
    <lineage>
        <taxon>Eukaryota</taxon>
        <taxon>Viridiplantae</taxon>
        <taxon>Streptophyta</taxon>
        <taxon>Embryophyta</taxon>
        <taxon>Tracheophyta</taxon>
        <taxon>Spermatophyta</taxon>
        <taxon>Magnoliopsida</taxon>
        <taxon>Liliopsida</taxon>
        <taxon>Poales</taxon>
        <taxon>Poaceae</taxon>
        <taxon>PACMAD clade</taxon>
        <taxon>Arundinoideae</taxon>
        <taxon>Arundineae</taxon>
        <taxon>Arundo</taxon>
    </lineage>
</organism>
<name>A0A0A9B8W8_ARUDO</name>
<accession>A0A0A9B8W8</accession>
<reference evidence="1" key="2">
    <citation type="journal article" date="2015" name="Data Brief">
        <title>Shoot transcriptome of the giant reed, Arundo donax.</title>
        <authorList>
            <person name="Barrero R.A."/>
            <person name="Guerrero F.D."/>
            <person name="Moolhuijzen P."/>
            <person name="Goolsby J.A."/>
            <person name="Tidwell J."/>
            <person name="Bellgard S.E."/>
            <person name="Bellgard M.I."/>
        </authorList>
    </citation>
    <scope>NUCLEOTIDE SEQUENCE</scope>
    <source>
        <tissue evidence="1">Shoot tissue taken approximately 20 cm above the soil surface</tissue>
    </source>
</reference>
<dbReference type="AlphaFoldDB" id="A0A0A9B8W8"/>
<reference evidence="1" key="1">
    <citation type="submission" date="2014-09" db="EMBL/GenBank/DDBJ databases">
        <authorList>
            <person name="Magalhaes I.L.F."/>
            <person name="Oliveira U."/>
            <person name="Santos F.R."/>
            <person name="Vidigal T.H.D.A."/>
            <person name="Brescovit A.D."/>
            <person name="Santos A.J."/>
        </authorList>
    </citation>
    <scope>NUCLEOTIDE SEQUENCE</scope>
    <source>
        <tissue evidence="1">Shoot tissue taken approximately 20 cm above the soil surface</tissue>
    </source>
</reference>
<evidence type="ECO:0000313" key="1">
    <source>
        <dbReference type="EMBL" id="JAD57645.1"/>
    </source>
</evidence>